<dbReference type="EMBL" id="JAHXZJ010002609">
    <property type="protein sequence ID" value="KAH0540727.1"/>
    <property type="molecule type" value="Genomic_DNA"/>
</dbReference>
<gene>
    <name evidence="1" type="ORF">KQX54_019466</name>
</gene>
<name>A0AAV7I1J2_COTGL</name>
<reference evidence="1 2" key="1">
    <citation type="journal article" date="2021" name="J. Hered.">
        <title>A chromosome-level genome assembly of the parasitoid wasp, Cotesia glomerata (Hymenoptera: Braconidae).</title>
        <authorList>
            <person name="Pinto B.J."/>
            <person name="Weis J.J."/>
            <person name="Gamble T."/>
            <person name="Ode P.J."/>
            <person name="Paul R."/>
            <person name="Zaspel J.M."/>
        </authorList>
    </citation>
    <scope>NUCLEOTIDE SEQUENCE [LARGE SCALE GENOMIC DNA]</scope>
    <source>
        <strain evidence="1">CgM1</strain>
    </source>
</reference>
<comment type="caution">
    <text evidence="1">The sequence shown here is derived from an EMBL/GenBank/DDBJ whole genome shotgun (WGS) entry which is preliminary data.</text>
</comment>
<dbReference type="Proteomes" id="UP000826195">
    <property type="component" value="Unassembled WGS sequence"/>
</dbReference>
<dbReference type="AlphaFoldDB" id="A0AAV7I1J2"/>
<keyword evidence="2" id="KW-1185">Reference proteome</keyword>
<accession>A0AAV7I1J2</accession>
<evidence type="ECO:0000313" key="2">
    <source>
        <dbReference type="Proteomes" id="UP000826195"/>
    </source>
</evidence>
<protein>
    <submittedName>
        <fullName evidence="1">Uncharacterized protein</fullName>
    </submittedName>
</protein>
<proteinExistence type="predicted"/>
<evidence type="ECO:0000313" key="1">
    <source>
        <dbReference type="EMBL" id="KAH0540727.1"/>
    </source>
</evidence>
<dbReference type="Gene3D" id="1.10.238.20">
    <property type="entry name" value="Pheromone/general odorant binding protein domain"/>
    <property type="match status" value="1"/>
</dbReference>
<organism evidence="1 2">
    <name type="scientific">Cotesia glomerata</name>
    <name type="common">Lepidopteran parasitic wasp</name>
    <name type="synonym">Apanteles glomeratus</name>
    <dbReference type="NCBI Taxonomy" id="32391"/>
    <lineage>
        <taxon>Eukaryota</taxon>
        <taxon>Metazoa</taxon>
        <taxon>Ecdysozoa</taxon>
        <taxon>Arthropoda</taxon>
        <taxon>Hexapoda</taxon>
        <taxon>Insecta</taxon>
        <taxon>Pterygota</taxon>
        <taxon>Neoptera</taxon>
        <taxon>Endopterygota</taxon>
        <taxon>Hymenoptera</taxon>
        <taxon>Apocrita</taxon>
        <taxon>Ichneumonoidea</taxon>
        <taxon>Braconidae</taxon>
        <taxon>Microgastrinae</taxon>
        <taxon>Cotesia</taxon>
    </lineage>
</organism>
<dbReference type="GO" id="GO:0005549">
    <property type="term" value="F:odorant binding"/>
    <property type="evidence" value="ECO:0007669"/>
    <property type="project" value="InterPro"/>
</dbReference>
<dbReference type="InterPro" id="IPR036728">
    <property type="entry name" value="PBP_GOBP_sf"/>
</dbReference>
<sequence>MKSITKSWGKTCANKVGISEIDANDKIDLVTTKQQLDKVEEPSDVERMMRVFQACEEKMTSTEPCRLAYECAICYYNMDPEIFFYT</sequence>
<dbReference type="SUPFAM" id="SSF47565">
    <property type="entry name" value="Insect pheromone/odorant-binding proteins"/>
    <property type="match status" value="1"/>
</dbReference>